<gene>
    <name evidence="2" type="ORF">FNT36_19345</name>
</gene>
<dbReference type="RefSeq" id="WP_144851141.1">
    <property type="nucleotide sequence ID" value="NZ_VMRJ01000005.1"/>
</dbReference>
<evidence type="ECO:0000256" key="1">
    <source>
        <dbReference type="SAM" id="SignalP"/>
    </source>
</evidence>
<dbReference type="OrthoDB" id="1433859at2"/>
<feature type="signal peptide" evidence="1">
    <location>
        <begin position="1"/>
        <end position="21"/>
    </location>
</feature>
<dbReference type="EMBL" id="VMRJ01000005">
    <property type="protein sequence ID" value="TVT38354.1"/>
    <property type="molecule type" value="Genomic_DNA"/>
</dbReference>
<sequence>MKTTAFIFATTLLFSTLGVTAQDLALVPDAQALTGVYAAMPVAKTTAPTSGITYFGVVNSQDAKHEQYTQLRQLFDTYKPTLVVVEKPDLGTADTEEATIKTKGAPGYARLLAQQYQVPTERLDDPVAEYNYLLTKIDAEQLKLYYLLREARRFQQRTGASKAFTTKAMQQLIAQSKYFVPGTEHVIRNVSELSAAFTKYCPDGGQWWNAPAAYFCPQAATALYPSGSFCHTLGSAISEYRERYVYSKLAARAQAGERILVVTSCDQLPSAQSAGTVAVK</sequence>
<keyword evidence="3" id="KW-1185">Reference proteome</keyword>
<evidence type="ECO:0000313" key="3">
    <source>
        <dbReference type="Proteomes" id="UP000317624"/>
    </source>
</evidence>
<keyword evidence="1" id="KW-0732">Signal</keyword>
<reference evidence="2 3" key="1">
    <citation type="submission" date="2019-07" db="EMBL/GenBank/DDBJ databases">
        <title>Hymenobacter sp. straun FUR1 Genome sequencing and assembly.</title>
        <authorList>
            <person name="Chhetri G."/>
        </authorList>
    </citation>
    <scope>NUCLEOTIDE SEQUENCE [LARGE SCALE GENOMIC DNA]</scope>
    <source>
        <strain evidence="2 3">Fur1</strain>
    </source>
</reference>
<dbReference type="Proteomes" id="UP000317624">
    <property type="component" value="Unassembled WGS sequence"/>
</dbReference>
<accession>A0A558BPB8</accession>
<comment type="caution">
    <text evidence="2">The sequence shown here is derived from an EMBL/GenBank/DDBJ whole genome shotgun (WGS) entry which is preliminary data.</text>
</comment>
<protein>
    <submittedName>
        <fullName evidence="2">Uncharacterized protein</fullName>
    </submittedName>
</protein>
<feature type="chain" id="PRO_5035311483" evidence="1">
    <location>
        <begin position="22"/>
        <end position="280"/>
    </location>
</feature>
<evidence type="ECO:0000313" key="2">
    <source>
        <dbReference type="EMBL" id="TVT38354.1"/>
    </source>
</evidence>
<name>A0A558BPB8_9BACT</name>
<organism evidence="2 3">
    <name type="scientific">Hymenobacter setariae</name>
    <dbReference type="NCBI Taxonomy" id="2594794"/>
    <lineage>
        <taxon>Bacteria</taxon>
        <taxon>Pseudomonadati</taxon>
        <taxon>Bacteroidota</taxon>
        <taxon>Cytophagia</taxon>
        <taxon>Cytophagales</taxon>
        <taxon>Hymenobacteraceae</taxon>
        <taxon>Hymenobacter</taxon>
    </lineage>
</organism>
<proteinExistence type="predicted"/>
<dbReference type="AlphaFoldDB" id="A0A558BPB8"/>